<evidence type="ECO:0000313" key="1">
    <source>
        <dbReference type="EMBL" id="KAI0088122.1"/>
    </source>
</evidence>
<accession>A0ACB8U1C0</accession>
<keyword evidence="2" id="KW-1185">Reference proteome</keyword>
<organism evidence="1 2">
    <name type="scientific">Irpex rosettiformis</name>
    <dbReference type="NCBI Taxonomy" id="378272"/>
    <lineage>
        <taxon>Eukaryota</taxon>
        <taxon>Fungi</taxon>
        <taxon>Dikarya</taxon>
        <taxon>Basidiomycota</taxon>
        <taxon>Agaricomycotina</taxon>
        <taxon>Agaricomycetes</taxon>
        <taxon>Polyporales</taxon>
        <taxon>Irpicaceae</taxon>
        <taxon>Irpex</taxon>
    </lineage>
</organism>
<proteinExistence type="predicted"/>
<gene>
    <name evidence="1" type="ORF">BDY19DRAFT_212877</name>
</gene>
<reference evidence="1" key="1">
    <citation type="journal article" date="2021" name="Environ. Microbiol.">
        <title>Gene family expansions and transcriptome signatures uncover fungal adaptations to wood decay.</title>
        <authorList>
            <person name="Hage H."/>
            <person name="Miyauchi S."/>
            <person name="Viragh M."/>
            <person name="Drula E."/>
            <person name="Min B."/>
            <person name="Chaduli D."/>
            <person name="Navarro D."/>
            <person name="Favel A."/>
            <person name="Norest M."/>
            <person name="Lesage-Meessen L."/>
            <person name="Balint B."/>
            <person name="Merenyi Z."/>
            <person name="de Eugenio L."/>
            <person name="Morin E."/>
            <person name="Martinez A.T."/>
            <person name="Baldrian P."/>
            <person name="Stursova M."/>
            <person name="Martinez M.J."/>
            <person name="Novotny C."/>
            <person name="Magnuson J.K."/>
            <person name="Spatafora J.W."/>
            <person name="Maurice S."/>
            <person name="Pangilinan J."/>
            <person name="Andreopoulos W."/>
            <person name="LaButti K."/>
            <person name="Hundley H."/>
            <person name="Na H."/>
            <person name="Kuo A."/>
            <person name="Barry K."/>
            <person name="Lipzen A."/>
            <person name="Henrissat B."/>
            <person name="Riley R."/>
            <person name="Ahrendt S."/>
            <person name="Nagy L.G."/>
            <person name="Grigoriev I.V."/>
            <person name="Martin F."/>
            <person name="Rosso M.N."/>
        </authorList>
    </citation>
    <scope>NUCLEOTIDE SEQUENCE</scope>
    <source>
        <strain evidence="1">CBS 384.51</strain>
    </source>
</reference>
<protein>
    <submittedName>
        <fullName evidence="1">Uncharacterized protein</fullName>
    </submittedName>
</protein>
<dbReference type="EMBL" id="MU274915">
    <property type="protein sequence ID" value="KAI0088122.1"/>
    <property type="molecule type" value="Genomic_DNA"/>
</dbReference>
<dbReference type="Proteomes" id="UP001055072">
    <property type="component" value="Unassembled WGS sequence"/>
</dbReference>
<comment type="caution">
    <text evidence="1">The sequence shown here is derived from an EMBL/GenBank/DDBJ whole genome shotgun (WGS) entry which is preliminary data.</text>
</comment>
<evidence type="ECO:0000313" key="2">
    <source>
        <dbReference type="Proteomes" id="UP001055072"/>
    </source>
</evidence>
<name>A0ACB8U1C0_9APHY</name>
<sequence>MLISHNIPMHCHRRISSLSSYAPRRVRNSSSARQPPVYAHVGRQIPTARGNAISAVKALLFSMTVDVRSDSFATKFVFDRNGRQSSFSMLHDGRAGLRVFTRLEPPHALPAAPAADQDSGNLVFPTWRASLARRYQKSTFVMHECHASPLCLYQPRRPQVLSKLDCWFRKTYGALPPTA</sequence>